<comment type="caution">
    <text evidence="2">The sequence shown here is derived from an EMBL/GenBank/DDBJ whole genome shotgun (WGS) entry which is preliminary data.</text>
</comment>
<gene>
    <name evidence="2" type="ORF">AK812_SmicGene20433</name>
</gene>
<accession>A0A1Q9DQ05</accession>
<evidence type="ECO:0000313" key="3">
    <source>
        <dbReference type="Proteomes" id="UP000186817"/>
    </source>
</evidence>
<keyword evidence="1" id="KW-0472">Membrane</keyword>
<reference evidence="2 3" key="1">
    <citation type="submission" date="2016-02" db="EMBL/GenBank/DDBJ databases">
        <title>Genome analysis of coral dinoflagellate symbionts highlights evolutionary adaptations to a symbiotic lifestyle.</title>
        <authorList>
            <person name="Aranda M."/>
            <person name="Li Y."/>
            <person name="Liew Y.J."/>
            <person name="Baumgarten S."/>
            <person name="Simakov O."/>
            <person name="Wilson M."/>
            <person name="Piel J."/>
            <person name="Ashoor H."/>
            <person name="Bougouffa S."/>
            <person name="Bajic V.B."/>
            <person name="Ryu T."/>
            <person name="Ravasi T."/>
            <person name="Bayer T."/>
            <person name="Micklem G."/>
            <person name="Kim H."/>
            <person name="Bhak J."/>
            <person name="Lajeunesse T.C."/>
            <person name="Voolstra C.R."/>
        </authorList>
    </citation>
    <scope>NUCLEOTIDE SEQUENCE [LARGE SCALE GENOMIC DNA]</scope>
    <source>
        <strain evidence="2 3">CCMP2467</strain>
    </source>
</reference>
<evidence type="ECO:0000313" key="2">
    <source>
        <dbReference type="EMBL" id="OLP97256.1"/>
    </source>
</evidence>
<dbReference type="Proteomes" id="UP000186817">
    <property type="component" value="Unassembled WGS sequence"/>
</dbReference>
<keyword evidence="1" id="KW-1133">Transmembrane helix</keyword>
<feature type="transmembrane region" description="Helical" evidence="1">
    <location>
        <begin position="208"/>
        <end position="229"/>
    </location>
</feature>
<dbReference type="EMBL" id="LSRX01000441">
    <property type="protein sequence ID" value="OLP97256.1"/>
    <property type="molecule type" value="Genomic_DNA"/>
</dbReference>
<organism evidence="2 3">
    <name type="scientific">Symbiodinium microadriaticum</name>
    <name type="common">Dinoflagellate</name>
    <name type="synonym">Zooxanthella microadriatica</name>
    <dbReference type="NCBI Taxonomy" id="2951"/>
    <lineage>
        <taxon>Eukaryota</taxon>
        <taxon>Sar</taxon>
        <taxon>Alveolata</taxon>
        <taxon>Dinophyceae</taxon>
        <taxon>Suessiales</taxon>
        <taxon>Symbiodiniaceae</taxon>
        <taxon>Symbiodinium</taxon>
    </lineage>
</organism>
<keyword evidence="3" id="KW-1185">Reference proteome</keyword>
<sequence>MRSETRTRSCQQLDAQLKRQECSVACLKLMTALLQLATFGEAQLVFMFPQRNGESALREQQPAHMTFSKISAMGSDGQMHSETHKVDCKDGDCSKSVSFFGHLPGMFSSMAPTNIFKGMPRTTQMELPEKMKFLMHRMHHHCHHMVHHMMIRFRGGADDQKMPQMPVQRMSLHFLAPTANIVQMQAPPVEEAEEPVPVGETVPVEFQVIAGLGFVSFVVIFIALARMCLFGKAQARERPLQALGQPLAPEAQAELGLAEGVAVPPQSLADFVKMPATPTQAPKS</sequence>
<keyword evidence="1" id="KW-0812">Transmembrane</keyword>
<protein>
    <submittedName>
        <fullName evidence="2">Uncharacterized protein</fullName>
    </submittedName>
</protein>
<name>A0A1Q9DQ05_SYMMI</name>
<dbReference type="AlphaFoldDB" id="A0A1Q9DQ05"/>
<proteinExistence type="predicted"/>
<evidence type="ECO:0000256" key="1">
    <source>
        <dbReference type="SAM" id="Phobius"/>
    </source>
</evidence>
<dbReference type="OrthoDB" id="10367995at2759"/>